<name>A0A146FXI2_ASPKA</name>
<dbReference type="SUPFAM" id="SSF48264">
    <property type="entry name" value="Cytochrome P450"/>
    <property type="match status" value="1"/>
</dbReference>
<dbReference type="PANTHER" id="PTHR24305">
    <property type="entry name" value="CYTOCHROME P450"/>
    <property type="match status" value="1"/>
</dbReference>
<evidence type="ECO:0000256" key="5">
    <source>
        <dbReference type="ARBA" id="ARBA00023004"/>
    </source>
</evidence>
<evidence type="ECO:0000313" key="7">
    <source>
        <dbReference type="EMBL" id="GAT30058.1"/>
    </source>
</evidence>
<keyword evidence="5" id="KW-0408">Iron</keyword>
<evidence type="ECO:0000256" key="1">
    <source>
        <dbReference type="ARBA" id="ARBA00001971"/>
    </source>
</evidence>
<proteinExistence type="inferred from homology"/>
<reference evidence="7 8" key="1">
    <citation type="journal article" date="2016" name="DNA Res.">
        <title>Genome sequence of Aspergillus luchuensis NBRC 4314.</title>
        <authorList>
            <person name="Yamada O."/>
            <person name="Machida M."/>
            <person name="Hosoyama A."/>
            <person name="Goto M."/>
            <person name="Takahashi T."/>
            <person name="Futagami T."/>
            <person name="Yamagata Y."/>
            <person name="Takeuchi M."/>
            <person name="Kobayashi T."/>
            <person name="Koike H."/>
            <person name="Abe K."/>
            <person name="Asai K."/>
            <person name="Arita M."/>
            <person name="Fujita N."/>
            <person name="Fukuda K."/>
            <person name="Higa K."/>
            <person name="Horikawa H."/>
            <person name="Ishikawa T."/>
            <person name="Jinno K."/>
            <person name="Kato Y."/>
            <person name="Kirimura K."/>
            <person name="Mizutani O."/>
            <person name="Nakasone K."/>
            <person name="Sano M."/>
            <person name="Shiraishi Y."/>
            <person name="Tsukahara M."/>
            <person name="Gomi K."/>
        </authorList>
    </citation>
    <scope>NUCLEOTIDE SEQUENCE [LARGE SCALE GENOMIC DNA]</scope>
    <source>
        <strain evidence="7 8">RIB 2604</strain>
    </source>
</reference>
<dbReference type="AlphaFoldDB" id="A0A146FXI2"/>
<keyword evidence="4" id="KW-0560">Oxidoreductase</keyword>
<evidence type="ECO:0000256" key="6">
    <source>
        <dbReference type="ARBA" id="ARBA00023033"/>
    </source>
</evidence>
<evidence type="ECO:0000256" key="4">
    <source>
        <dbReference type="ARBA" id="ARBA00023002"/>
    </source>
</evidence>
<comment type="cofactor">
    <cofactor evidence="1">
        <name>heme</name>
        <dbReference type="ChEBI" id="CHEBI:30413"/>
    </cofactor>
</comment>
<gene>
    <name evidence="7" type="ORF">RIB2604_03300300</name>
</gene>
<dbReference type="GO" id="GO:0020037">
    <property type="term" value="F:heme binding"/>
    <property type="evidence" value="ECO:0007669"/>
    <property type="project" value="InterPro"/>
</dbReference>
<keyword evidence="6" id="KW-0503">Monooxygenase</keyword>
<dbReference type="EMBL" id="BCWF01000032">
    <property type="protein sequence ID" value="GAT30058.1"/>
    <property type="molecule type" value="Genomic_DNA"/>
</dbReference>
<evidence type="ECO:0000313" key="8">
    <source>
        <dbReference type="Proteomes" id="UP000075230"/>
    </source>
</evidence>
<comment type="caution">
    <text evidence="7">The sequence shown here is derived from an EMBL/GenBank/DDBJ whole genome shotgun (WGS) entry which is preliminary data.</text>
</comment>
<dbReference type="InterPro" id="IPR050121">
    <property type="entry name" value="Cytochrome_P450_monoxygenase"/>
</dbReference>
<reference evidence="8" key="2">
    <citation type="submission" date="2016-02" db="EMBL/GenBank/DDBJ databases">
        <title>Genome sequencing of Aspergillus luchuensis NBRC 4314.</title>
        <authorList>
            <person name="Yamada O."/>
        </authorList>
    </citation>
    <scope>NUCLEOTIDE SEQUENCE [LARGE SCALE GENOMIC DNA]</scope>
    <source>
        <strain evidence="8">RIB 2604</strain>
    </source>
</reference>
<evidence type="ECO:0000256" key="3">
    <source>
        <dbReference type="ARBA" id="ARBA00022723"/>
    </source>
</evidence>
<dbReference type="GO" id="GO:0005506">
    <property type="term" value="F:iron ion binding"/>
    <property type="evidence" value="ECO:0007669"/>
    <property type="project" value="InterPro"/>
</dbReference>
<keyword evidence="3" id="KW-0479">Metal-binding</keyword>
<dbReference type="GO" id="GO:0016705">
    <property type="term" value="F:oxidoreductase activity, acting on paired donors, with incorporation or reduction of molecular oxygen"/>
    <property type="evidence" value="ECO:0007669"/>
    <property type="project" value="InterPro"/>
</dbReference>
<dbReference type="PRINTS" id="PR00463">
    <property type="entry name" value="EP450I"/>
</dbReference>
<dbReference type="VEuPathDB" id="FungiDB:ASPFODRAFT_137827"/>
<dbReference type="InterPro" id="IPR036396">
    <property type="entry name" value="Cyt_P450_sf"/>
</dbReference>
<dbReference type="Pfam" id="PF00067">
    <property type="entry name" value="p450"/>
    <property type="match status" value="1"/>
</dbReference>
<dbReference type="PANTHER" id="PTHR24305:SF187">
    <property type="entry name" value="P450, PUTATIVE (EUROFUNG)-RELATED"/>
    <property type="match status" value="1"/>
</dbReference>
<dbReference type="Proteomes" id="UP000075230">
    <property type="component" value="Unassembled WGS sequence"/>
</dbReference>
<accession>A0A146FXI2</accession>
<comment type="similarity">
    <text evidence="2">Belongs to the cytochrome P450 family.</text>
</comment>
<dbReference type="GO" id="GO:0004497">
    <property type="term" value="F:monooxygenase activity"/>
    <property type="evidence" value="ECO:0007669"/>
    <property type="project" value="UniProtKB-KW"/>
</dbReference>
<sequence length="477" mass="53915">MPFAGRLWIKVLAAKVREITIFGTIEHGIANLITALVIYEPVIAKCTEQLLQIIESRSGNPLNITDWLKRYSFEIMGHLIFGRPFNTISEEGGDTFLLDSIHSDTVMMGYLRHMPWIPALLIKTPFFRKTNTRFWTWLETNFRHRTENPDIFSWLLSAHEKSPKTRLDTYKLHGLGYSILLAGSDTSFSAATNVFFNLARDRALAHNLQQALDDVPDMSEHNLRKIVLLNAVIYETLRLCPPAAAGVQRITPKEGIRIGENYIPGNVLVQIPIYSIHRDERSFERPEEFLPERWTTRPELNAGNRVLETWWGLVLLLKKPQRIKKPALWHLIRLSGVELKFPSSSLPRVATASPTISSKVLQRLSGFPKGSREVLIILGTSVLLKPAAHWVYSYFFAALQQITGQILGTQCVATNKVSEGMFNKVFSLKMADGKEVLARIPNPNAGHPHYVVASEVATLDFVREIGSRCRANVLMPS</sequence>
<evidence type="ECO:0008006" key="9">
    <source>
        <dbReference type="Google" id="ProtNLM"/>
    </source>
</evidence>
<evidence type="ECO:0000256" key="2">
    <source>
        <dbReference type="ARBA" id="ARBA00010617"/>
    </source>
</evidence>
<protein>
    <recommendedName>
        <fullName evidence="9">Cytochrome P450</fullName>
    </recommendedName>
</protein>
<dbReference type="InterPro" id="IPR001128">
    <property type="entry name" value="Cyt_P450"/>
</dbReference>
<organism evidence="7 8">
    <name type="scientific">Aspergillus kawachii</name>
    <name type="common">White koji mold</name>
    <name type="synonym">Aspergillus awamori var. kawachi</name>
    <dbReference type="NCBI Taxonomy" id="1069201"/>
    <lineage>
        <taxon>Eukaryota</taxon>
        <taxon>Fungi</taxon>
        <taxon>Dikarya</taxon>
        <taxon>Ascomycota</taxon>
        <taxon>Pezizomycotina</taxon>
        <taxon>Eurotiomycetes</taxon>
        <taxon>Eurotiomycetidae</taxon>
        <taxon>Eurotiales</taxon>
        <taxon>Aspergillaceae</taxon>
        <taxon>Aspergillus</taxon>
        <taxon>Aspergillus subgen. Circumdati</taxon>
    </lineage>
</organism>
<dbReference type="Gene3D" id="1.10.630.10">
    <property type="entry name" value="Cytochrome P450"/>
    <property type="match status" value="1"/>
</dbReference>
<dbReference type="InterPro" id="IPR002401">
    <property type="entry name" value="Cyt_P450_E_grp-I"/>
</dbReference>